<keyword evidence="1" id="KW-1133">Transmembrane helix</keyword>
<protein>
    <submittedName>
        <fullName evidence="2">Uncharacterized protein</fullName>
    </submittedName>
</protein>
<proteinExistence type="predicted"/>
<dbReference type="Proteomes" id="UP000002281">
    <property type="component" value="Chromosome 28"/>
</dbReference>
<reference evidence="2" key="3">
    <citation type="submission" date="2025-09" db="UniProtKB">
        <authorList>
            <consortium name="Ensembl"/>
        </authorList>
    </citation>
    <scope>IDENTIFICATION</scope>
    <source>
        <strain evidence="2">Thoroughbred</strain>
    </source>
</reference>
<evidence type="ECO:0000313" key="2">
    <source>
        <dbReference type="Ensembl" id="ENSECAP00000068000.1"/>
    </source>
</evidence>
<reference evidence="2 3" key="1">
    <citation type="journal article" date="2009" name="Science">
        <title>Genome sequence, comparative analysis, and population genetics of the domestic horse.</title>
        <authorList>
            <consortium name="Broad Institute Genome Sequencing Platform"/>
            <consortium name="Broad Institute Whole Genome Assembly Team"/>
            <person name="Wade C.M."/>
            <person name="Giulotto E."/>
            <person name="Sigurdsson S."/>
            <person name="Zoli M."/>
            <person name="Gnerre S."/>
            <person name="Imsland F."/>
            <person name="Lear T.L."/>
            <person name="Adelson D.L."/>
            <person name="Bailey E."/>
            <person name="Bellone R.R."/>
            <person name="Bloecker H."/>
            <person name="Distl O."/>
            <person name="Edgar R.C."/>
            <person name="Garber M."/>
            <person name="Leeb T."/>
            <person name="Mauceli E."/>
            <person name="MacLeod J.N."/>
            <person name="Penedo M.C.T."/>
            <person name="Raison J.M."/>
            <person name="Sharpe T."/>
            <person name="Vogel J."/>
            <person name="Andersson L."/>
            <person name="Antczak D.F."/>
            <person name="Biagi T."/>
            <person name="Binns M.M."/>
            <person name="Chowdhary B.P."/>
            <person name="Coleman S.J."/>
            <person name="Della Valle G."/>
            <person name="Fryc S."/>
            <person name="Guerin G."/>
            <person name="Hasegawa T."/>
            <person name="Hill E.W."/>
            <person name="Jurka J."/>
            <person name="Kiialainen A."/>
            <person name="Lindgren G."/>
            <person name="Liu J."/>
            <person name="Magnani E."/>
            <person name="Mickelson J.R."/>
            <person name="Murray J."/>
            <person name="Nergadze S.G."/>
            <person name="Onofrio R."/>
            <person name="Pedroni S."/>
            <person name="Piras M.F."/>
            <person name="Raudsepp T."/>
            <person name="Rocchi M."/>
            <person name="Roeed K.H."/>
            <person name="Ryder O.A."/>
            <person name="Searle S."/>
            <person name="Skow L."/>
            <person name="Swinburne J.E."/>
            <person name="Syvaenen A.C."/>
            <person name="Tozaki T."/>
            <person name="Valberg S.J."/>
            <person name="Vaudin M."/>
            <person name="White J.R."/>
            <person name="Zody M.C."/>
            <person name="Lander E.S."/>
            <person name="Lindblad-Toh K."/>
        </authorList>
    </citation>
    <scope>NUCLEOTIDE SEQUENCE [LARGE SCALE GENOMIC DNA]</scope>
    <source>
        <strain evidence="2 3">Thoroughbred</strain>
    </source>
</reference>
<feature type="transmembrane region" description="Helical" evidence="1">
    <location>
        <begin position="61"/>
        <end position="87"/>
    </location>
</feature>
<name>A0A9L0RW04_HORSE</name>
<keyword evidence="1" id="KW-0812">Transmembrane</keyword>
<reference evidence="2" key="2">
    <citation type="submission" date="2025-08" db="UniProtKB">
        <authorList>
            <consortium name="Ensembl"/>
        </authorList>
    </citation>
    <scope>IDENTIFICATION</scope>
    <source>
        <strain evidence="2">Thoroughbred</strain>
    </source>
</reference>
<evidence type="ECO:0000313" key="3">
    <source>
        <dbReference type="Proteomes" id="UP000002281"/>
    </source>
</evidence>
<feature type="transmembrane region" description="Helical" evidence="1">
    <location>
        <begin position="20"/>
        <end position="40"/>
    </location>
</feature>
<keyword evidence="3" id="KW-1185">Reference proteome</keyword>
<dbReference type="AlphaFoldDB" id="A0A9L0RW04"/>
<dbReference type="GeneTree" id="ENSGT01150000287054"/>
<sequence>MNILPILILPIHEHGISFHLFMSSSISFISVLQFSVYRSFTSLLKFIPRYFMLSDGIVNGIIFLISLSDSLLLVYGNATDFCILILYPPSLLNSFFWGSL</sequence>
<evidence type="ECO:0000256" key="1">
    <source>
        <dbReference type="SAM" id="Phobius"/>
    </source>
</evidence>
<organism evidence="2 3">
    <name type="scientific">Equus caballus</name>
    <name type="common">Horse</name>
    <dbReference type="NCBI Taxonomy" id="9796"/>
    <lineage>
        <taxon>Eukaryota</taxon>
        <taxon>Metazoa</taxon>
        <taxon>Chordata</taxon>
        <taxon>Craniata</taxon>
        <taxon>Vertebrata</taxon>
        <taxon>Euteleostomi</taxon>
        <taxon>Mammalia</taxon>
        <taxon>Eutheria</taxon>
        <taxon>Laurasiatheria</taxon>
        <taxon>Perissodactyla</taxon>
        <taxon>Equidae</taxon>
        <taxon>Equus</taxon>
    </lineage>
</organism>
<accession>A0A9L0RW04</accession>
<dbReference type="Ensembl" id="ENSECAT00000098107.1">
    <property type="protein sequence ID" value="ENSECAP00000068000.1"/>
    <property type="gene ID" value="ENSECAG00000053683.1"/>
</dbReference>
<keyword evidence="1" id="KW-0472">Membrane</keyword>